<proteinExistence type="predicted"/>
<reference evidence="1" key="1">
    <citation type="journal article" date="2021" name="PeerJ">
        <title>Extensive microbial diversity within the chicken gut microbiome revealed by metagenomics and culture.</title>
        <authorList>
            <person name="Gilroy R."/>
            <person name="Ravi A."/>
            <person name="Getino M."/>
            <person name="Pursley I."/>
            <person name="Horton D.L."/>
            <person name="Alikhan N.F."/>
            <person name="Baker D."/>
            <person name="Gharbi K."/>
            <person name="Hall N."/>
            <person name="Watson M."/>
            <person name="Adriaenssens E.M."/>
            <person name="Foster-Nyarko E."/>
            <person name="Jarju S."/>
            <person name="Secka A."/>
            <person name="Antonio M."/>
            <person name="Oren A."/>
            <person name="Chaudhuri R.R."/>
            <person name="La Ragione R."/>
            <person name="Hildebrand F."/>
            <person name="Pallen M.J."/>
        </authorList>
    </citation>
    <scope>NUCLEOTIDE SEQUENCE</scope>
    <source>
        <strain evidence="1">ChiGjej4B4-12881</strain>
    </source>
</reference>
<name>A0A9D1W547_9FIRM</name>
<protein>
    <submittedName>
        <fullName evidence="1">Uncharacterized protein</fullName>
    </submittedName>
</protein>
<feature type="non-terminal residue" evidence="1">
    <location>
        <position position="1"/>
    </location>
</feature>
<dbReference type="EMBL" id="DXEU01000127">
    <property type="protein sequence ID" value="HIX52560.1"/>
    <property type="molecule type" value="Genomic_DNA"/>
</dbReference>
<accession>A0A9D1W547</accession>
<comment type="caution">
    <text evidence="1">The sequence shown here is derived from an EMBL/GenBank/DDBJ whole genome shotgun (WGS) entry which is preliminary data.</text>
</comment>
<organism evidence="1 2">
    <name type="scientific">Candidatus Lachnoclostridium stercoripullorum</name>
    <dbReference type="NCBI Taxonomy" id="2838635"/>
    <lineage>
        <taxon>Bacteria</taxon>
        <taxon>Bacillati</taxon>
        <taxon>Bacillota</taxon>
        <taxon>Clostridia</taxon>
        <taxon>Lachnospirales</taxon>
        <taxon>Lachnospiraceae</taxon>
    </lineage>
</organism>
<dbReference type="PANTHER" id="PTHR40396">
    <property type="entry name" value="ATPASE-LIKE PROTEIN"/>
    <property type="match status" value="1"/>
</dbReference>
<dbReference type="PANTHER" id="PTHR40396:SF1">
    <property type="entry name" value="ATPASE AAA-TYPE CORE DOMAIN-CONTAINING PROTEIN"/>
    <property type="match status" value="1"/>
</dbReference>
<sequence>GIHDLLLKNVLSSMLDDITGQLIITTHNTYLLESVNVKSVYVITVDYMGNKTVKCLDEYPRIQGSNNPRIMYLKGLFGGVPIVDSLDYDLIISEFKRKGAML</sequence>
<dbReference type="AlphaFoldDB" id="A0A9D1W547"/>
<gene>
    <name evidence="1" type="ORF">IAA28_07125</name>
</gene>
<evidence type="ECO:0000313" key="2">
    <source>
        <dbReference type="Proteomes" id="UP000886780"/>
    </source>
</evidence>
<reference evidence="1" key="2">
    <citation type="submission" date="2021-04" db="EMBL/GenBank/DDBJ databases">
        <authorList>
            <person name="Gilroy R."/>
        </authorList>
    </citation>
    <scope>NUCLEOTIDE SEQUENCE</scope>
    <source>
        <strain evidence="1">ChiGjej4B4-12881</strain>
    </source>
</reference>
<evidence type="ECO:0000313" key="1">
    <source>
        <dbReference type="EMBL" id="HIX52560.1"/>
    </source>
</evidence>
<dbReference type="Proteomes" id="UP000886780">
    <property type="component" value="Unassembled WGS sequence"/>
</dbReference>